<accession>A0A7J8SRR4</accession>
<organism evidence="1 2">
    <name type="scientific">Gossypium davidsonii</name>
    <name type="common">Davidson's cotton</name>
    <name type="synonym">Gossypium klotzschianum subsp. davidsonii</name>
    <dbReference type="NCBI Taxonomy" id="34287"/>
    <lineage>
        <taxon>Eukaryota</taxon>
        <taxon>Viridiplantae</taxon>
        <taxon>Streptophyta</taxon>
        <taxon>Embryophyta</taxon>
        <taxon>Tracheophyta</taxon>
        <taxon>Spermatophyta</taxon>
        <taxon>Magnoliopsida</taxon>
        <taxon>eudicotyledons</taxon>
        <taxon>Gunneridae</taxon>
        <taxon>Pentapetalae</taxon>
        <taxon>rosids</taxon>
        <taxon>malvids</taxon>
        <taxon>Malvales</taxon>
        <taxon>Malvaceae</taxon>
        <taxon>Malvoideae</taxon>
        <taxon>Gossypium</taxon>
    </lineage>
</organism>
<protein>
    <submittedName>
        <fullName evidence="1">Uncharacterized protein</fullName>
    </submittedName>
</protein>
<evidence type="ECO:0000313" key="1">
    <source>
        <dbReference type="EMBL" id="MBA0628808.1"/>
    </source>
</evidence>
<comment type="caution">
    <text evidence="1">The sequence shown here is derived from an EMBL/GenBank/DDBJ whole genome shotgun (WGS) entry which is preliminary data.</text>
</comment>
<gene>
    <name evidence="1" type="ORF">Godav_023456</name>
</gene>
<proteinExistence type="predicted"/>
<evidence type="ECO:0000313" key="2">
    <source>
        <dbReference type="Proteomes" id="UP000593561"/>
    </source>
</evidence>
<dbReference type="EMBL" id="JABFAC010000011">
    <property type="protein sequence ID" value="MBA0628808.1"/>
    <property type="molecule type" value="Genomic_DNA"/>
</dbReference>
<dbReference type="AlphaFoldDB" id="A0A7J8SRR4"/>
<dbReference type="Proteomes" id="UP000593561">
    <property type="component" value="Unassembled WGS sequence"/>
</dbReference>
<keyword evidence="2" id="KW-1185">Reference proteome</keyword>
<name>A0A7J8SRR4_GOSDV</name>
<reference evidence="1 2" key="1">
    <citation type="journal article" date="2019" name="Genome Biol. Evol.">
        <title>Insights into the evolution of the New World diploid cottons (Gossypium, subgenus Houzingenia) based on genome sequencing.</title>
        <authorList>
            <person name="Grover C.E."/>
            <person name="Arick M.A. 2nd"/>
            <person name="Thrash A."/>
            <person name="Conover J.L."/>
            <person name="Sanders W.S."/>
            <person name="Peterson D.G."/>
            <person name="Frelichowski J.E."/>
            <person name="Scheffler J.A."/>
            <person name="Scheffler B.E."/>
            <person name="Wendel J.F."/>
        </authorList>
    </citation>
    <scope>NUCLEOTIDE SEQUENCE [LARGE SCALE GENOMIC DNA]</scope>
    <source>
        <strain evidence="1">27</strain>
        <tissue evidence="1">Leaf</tissue>
    </source>
</reference>
<sequence length="47" mass="5762">MLDQAKTKKEYKKLMLKRSAHWIPNSKMRNLQHLQSKQWILQMIPLQ</sequence>